<comment type="caution">
    <text evidence="1">The sequence shown here is derived from an EMBL/GenBank/DDBJ whole genome shotgun (WGS) entry which is preliminary data.</text>
</comment>
<reference evidence="1 2" key="1">
    <citation type="submission" date="2016-04" db="EMBL/GenBank/DDBJ databases">
        <title>Draft genome of Fonsecaea erecta CBS 125763.</title>
        <authorList>
            <person name="Weiss V.A."/>
            <person name="Vicente V.A."/>
            <person name="Raittz R.T."/>
            <person name="Moreno L.F."/>
            <person name="De Souza E.M."/>
            <person name="Pedrosa F.O."/>
            <person name="Steffens M.B."/>
            <person name="Faoro H."/>
            <person name="Tadra-Sfeir M.Z."/>
            <person name="Najafzadeh M.J."/>
            <person name="Felipe M.S."/>
            <person name="Teixeira M."/>
            <person name="Sun J."/>
            <person name="Xi L."/>
            <person name="Gomes R."/>
            <person name="De Azevedo C.M."/>
            <person name="Salgado C.G."/>
            <person name="Da Silva M.B."/>
            <person name="Nascimento M.F."/>
            <person name="Queiroz-Telles F."/>
            <person name="Attili D.S."/>
            <person name="Gorbushina A."/>
        </authorList>
    </citation>
    <scope>NUCLEOTIDE SEQUENCE [LARGE SCALE GENOMIC DNA]</scope>
    <source>
        <strain evidence="1 2">CBS 125763</strain>
    </source>
</reference>
<dbReference type="InterPro" id="IPR043519">
    <property type="entry name" value="NT_sf"/>
</dbReference>
<sequence length="241" mass="26521">MMQARLNDAAIELYQLLDKANIKHGIFGGYAIGALGGPRENKDIDCIASTSKEALVQLLDGNSGFQCIPQSRTDYVAFLWSDRADRGNAVLVEVFVEQFEGVSHSLGKTLLIRADARYRMPDLATRTLSVSGQLGASGVVSLLDPVYIFKGKLRAAATRGKFHDSADIRWLVSRFADELKAKRSEFNLDHVGLAIKRYPELELTFRTLDMDLVKVKERVASVELAQLPPPTRGDVQSGILG</sequence>
<dbReference type="GeneID" id="30015184"/>
<name>A0A178Z4A0_9EURO</name>
<dbReference type="Gene3D" id="3.30.460.40">
    <property type="match status" value="1"/>
</dbReference>
<proteinExistence type="predicted"/>
<protein>
    <submittedName>
        <fullName evidence="1">Uncharacterized protein</fullName>
    </submittedName>
</protein>
<dbReference type="OrthoDB" id="3259529at2759"/>
<dbReference type="SUPFAM" id="SSF81301">
    <property type="entry name" value="Nucleotidyltransferase"/>
    <property type="match status" value="1"/>
</dbReference>
<organism evidence="1 2">
    <name type="scientific">Fonsecaea erecta</name>
    <dbReference type="NCBI Taxonomy" id="1367422"/>
    <lineage>
        <taxon>Eukaryota</taxon>
        <taxon>Fungi</taxon>
        <taxon>Dikarya</taxon>
        <taxon>Ascomycota</taxon>
        <taxon>Pezizomycotina</taxon>
        <taxon>Eurotiomycetes</taxon>
        <taxon>Chaetothyriomycetidae</taxon>
        <taxon>Chaetothyriales</taxon>
        <taxon>Herpotrichiellaceae</taxon>
        <taxon>Fonsecaea</taxon>
    </lineage>
</organism>
<evidence type="ECO:0000313" key="2">
    <source>
        <dbReference type="Proteomes" id="UP000078343"/>
    </source>
</evidence>
<evidence type="ECO:0000313" key="1">
    <source>
        <dbReference type="EMBL" id="OAP54568.1"/>
    </source>
</evidence>
<dbReference type="AlphaFoldDB" id="A0A178Z4A0"/>
<keyword evidence="2" id="KW-1185">Reference proteome</keyword>
<dbReference type="EMBL" id="LVYI01000013">
    <property type="protein sequence ID" value="OAP54568.1"/>
    <property type="molecule type" value="Genomic_DNA"/>
</dbReference>
<dbReference type="Proteomes" id="UP000078343">
    <property type="component" value="Unassembled WGS sequence"/>
</dbReference>
<dbReference type="RefSeq" id="XP_018687935.1">
    <property type="nucleotide sequence ID" value="XM_018842522.1"/>
</dbReference>
<gene>
    <name evidence="1" type="ORF">AYL99_11016</name>
</gene>
<accession>A0A178Z4A0</accession>